<dbReference type="SUPFAM" id="SSF51120">
    <property type="entry name" value="beta-Roll"/>
    <property type="match status" value="2"/>
</dbReference>
<dbReference type="Gene3D" id="2.150.10.10">
    <property type="entry name" value="Serralysin-like metalloprotease, C-terminal"/>
    <property type="match status" value="1"/>
</dbReference>
<feature type="region of interest" description="Disordered" evidence="1">
    <location>
        <begin position="1"/>
        <end position="20"/>
    </location>
</feature>
<feature type="compositionally biased region" description="Basic and acidic residues" evidence="1">
    <location>
        <begin position="372"/>
        <end position="396"/>
    </location>
</feature>
<gene>
    <name evidence="2" type="ORF">UFOPK3662_03556</name>
</gene>
<reference evidence="2" key="1">
    <citation type="submission" date="2020-05" db="EMBL/GenBank/DDBJ databases">
        <authorList>
            <person name="Chiriac C."/>
            <person name="Salcher M."/>
            <person name="Ghai R."/>
            <person name="Kavagutti S V."/>
        </authorList>
    </citation>
    <scope>NUCLEOTIDE SEQUENCE</scope>
</reference>
<dbReference type="PROSITE" id="PS00330">
    <property type="entry name" value="HEMOLYSIN_CALCIUM"/>
    <property type="match status" value="1"/>
</dbReference>
<name>A0A6J7LEG8_9ZZZZ</name>
<dbReference type="GO" id="GO:0005509">
    <property type="term" value="F:calcium ion binding"/>
    <property type="evidence" value="ECO:0007669"/>
    <property type="project" value="InterPro"/>
</dbReference>
<feature type="region of interest" description="Disordered" evidence="1">
    <location>
        <begin position="369"/>
        <end position="396"/>
    </location>
</feature>
<dbReference type="Gene3D" id="2.160.20.160">
    <property type="match status" value="1"/>
</dbReference>
<dbReference type="Pfam" id="PF00353">
    <property type="entry name" value="HemolysinCabind"/>
    <property type="match status" value="2"/>
</dbReference>
<evidence type="ECO:0000256" key="1">
    <source>
        <dbReference type="SAM" id="MobiDB-lite"/>
    </source>
</evidence>
<dbReference type="InterPro" id="IPR018511">
    <property type="entry name" value="Hemolysin-typ_Ca-bd_CS"/>
</dbReference>
<accession>A0A6J7LEG8</accession>
<proteinExistence type="predicted"/>
<organism evidence="2">
    <name type="scientific">freshwater metagenome</name>
    <dbReference type="NCBI Taxonomy" id="449393"/>
    <lineage>
        <taxon>unclassified sequences</taxon>
        <taxon>metagenomes</taxon>
        <taxon>ecological metagenomes</taxon>
    </lineage>
</organism>
<dbReference type="PRINTS" id="PR00313">
    <property type="entry name" value="CABNDNGRPT"/>
</dbReference>
<evidence type="ECO:0000313" key="2">
    <source>
        <dbReference type="EMBL" id="CAB4964429.1"/>
    </source>
</evidence>
<dbReference type="EMBL" id="CAFBMW010000047">
    <property type="protein sequence ID" value="CAB4964429.1"/>
    <property type="molecule type" value="Genomic_DNA"/>
</dbReference>
<dbReference type="InterPro" id="IPR001343">
    <property type="entry name" value="Hemolysn_Ca-bd"/>
</dbReference>
<dbReference type="InterPro" id="IPR011049">
    <property type="entry name" value="Serralysin-like_metalloprot_C"/>
</dbReference>
<sequence>MATPLDEWRNVGVDAGPGDDTVVNESTDVDAVRYGIVLGEGADTYRGLLAPVPEGPEPATVSEEVHAGPETYQMQDSAPDTIDTGGGDDIVYSGATTPGAPNADVVRTGTGADTVQWAGEREGSVLDLGTGANTMKLYQGWQATSVVVDANRRVATGDGRPVLQWTGDLTDVTLQLDNRDVTYVGTDAAESLVMAPTAFTGATAPGDGSRTALMGGGDDSLVLAVTGSGRVEGGGGRDRFYSDTCSTVRARLGATFTCGSRTNPDISRTFDFAGWEDLFVKGGEVSLRGSDRAEKMKVVGARIRLQGLGGADVLDASVALGWQAYDTPVVVSGGRGDDRVLGSYVADRLRGGPGDDKLFGQRGDDTLLGGTGRDKAVGKDDRDRCSAEVRRTCESR</sequence>
<dbReference type="AlphaFoldDB" id="A0A6J7LEG8"/>
<protein>
    <submittedName>
        <fullName evidence="2">Unannotated protein</fullName>
    </submittedName>
</protein>